<evidence type="ECO:0000313" key="1">
    <source>
        <dbReference type="EMBL" id="OAI14210.1"/>
    </source>
</evidence>
<dbReference type="EMBL" id="LUUJ01000092">
    <property type="protein sequence ID" value="OAI14210.1"/>
    <property type="molecule type" value="Genomic_DNA"/>
</dbReference>
<evidence type="ECO:0000313" key="2">
    <source>
        <dbReference type="Proteomes" id="UP000077857"/>
    </source>
</evidence>
<name>A0A177NAT3_9GAMM</name>
<proteinExistence type="predicted"/>
<protein>
    <submittedName>
        <fullName evidence="1">Uncharacterized protein</fullName>
    </submittedName>
</protein>
<reference evidence="1 2" key="1">
    <citation type="submission" date="2016-03" db="EMBL/GenBank/DDBJ databases">
        <authorList>
            <person name="Ploux O."/>
        </authorList>
    </citation>
    <scope>NUCLEOTIDE SEQUENCE [LARGE SCALE GENOMIC DNA]</scope>
    <source>
        <strain evidence="1 2">R-45378</strain>
    </source>
</reference>
<dbReference type="RefSeq" id="WP_064041156.1">
    <property type="nucleotide sequence ID" value="NZ_LUUJ01000092.1"/>
</dbReference>
<gene>
    <name evidence="1" type="ORF">A1507_15515</name>
</gene>
<organism evidence="1 2">
    <name type="scientific">Methylomonas koyamae</name>
    <dbReference type="NCBI Taxonomy" id="702114"/>
    <lineage>
        <taxon>Bacteria</taxon>
        <taxon>Pseudomonadati</taxon>
        <taxon>Pseudomonadota</taxon>
        <taxon>Gammaproteobacteria</taxon>
        <taxon>Methylococcales</taxon>
        <taxon>Methylococcaceae</taxon>
        <taxon>Methylomonas</taxon>
    </lineage>
</organism>
<dbReference type="OrthoDB" id="5568941at2"/>
<accession>A0A177NAT3</accession>
<sequence>MRATDTTTTPSYNISLKQVTELLIKHFDIHEGIYDTSIEFQIGVGPVGPDPDNLLPGAVMAVSAIGLTPTAFHGKSTVDAAVVNPKKAKKQKAKS</sequence>
<comment type="caution">
    <text evidence="1">The sequence shown here is derived from an EMBL/GenBank/DDBJ whole genome shotgun (WGS) entry which is preliminary data.</text>
</comment>
<dbReference type="Proteomes" id="UP000077857">
    <property type="component" value="Unassembled WGS sequence"/>
</dbReference>
<dbReference type="AlphaFoldDB" id="A0A177NAT3"/>